<feature type="transmembrane region" description="Helical" evidence="2">
    <location>
        <begin position="128"/>
        <end position="146"/>
    </location>
</feature>
<evidence type="ECO:0000313" key="4">
    <source>
        <dbReference type="Proteomes" id="UP001186944"/>
    </source>
</evidence>
<reference evidence="3" key="1">
    <citation type="submission" date="2019-08" db="EMBL/GenBank/DDBJ databases">
        <title>The improved chromosome-level genome for the pearl oyster Pinctada fucata martensii using PacBio sequencing and Hi-C.</title>
        <authorList>
            <person name="Zheng Z."/>
        </authorList>
    </citation>
    <scope>NUCLEOTIDE SEQUENCE</scope>
    <source>
        <strain evidence="3">ZZ-2019</strain>
        <tissue evidence="3">Adductor muscle</tissue>
    </source>
</reference>
<accession>A0AA88YB04</accession>
<feature type="region of interest" description="Disordered" evidence="1">
    <location>
        <begin position="1"/>
        <end position="21"/>
    </location>
</feature>
<organism evidence="3 4">
    <name type="scientific">Pinctada imbricata</name>
    <name type="common">Atlantic pearl-oyster</name>
    <name type="synonym">Pinctada martensii</name>
    <dbReference type="NCBI Taxonomy" id="66713"/>
    <lineage>
        <taxon>Eukaryota</taxon>
        <taxon>Metazoa</taxon>
        <taxon>Spiralia</taxon>
        <taxon>Lophotrochozoa</taxon>
        <taxon>Mollusca</taxon>
        <taxon>Bivalvia</taxon>
        <taxon>Autobranchia</taxon>
        <taxon>Pteriomorphia</taxon>
        <taxon>Pterioida</taxon>
        <taxon>Pterioidea</taxon>
        <taxon>Pteriidae</taxon>
        <taxon>Pinctada</taxon>
    </lineage>
</organism>
<proteinExistence type="predicted"/>
<feature type="compositionally biased region" description="Low complexity" evidence="1">
    <location>
        <begin position="1"/>
        <end position="17"/>
    </location>
</feature>
<dbReference type="AlphaFoldDB" id="A0AA88YB04"/>
<keyword evidence="4" id="KW-1185">Reference proteome</keyword>
<dbReference type="EMBL" id="VSWD01000005">
    <property type="protein sequence ID" value="KAK3101809.1"/>
    <property type="molecule type" value="Genomic_DNA"/>
</dbReference>
<comment type="caution">
    <text evidence="3">The sequence shown here is derived from an EMBL/GenBank/DDBJ whole genome shotgun (WGS) entry which is preliminary data.</text>
</comment>
<gene>
    <name evidence="3" type="ORF">FSP39_006516</name>
</gene>
<sequence>MTTPTTATFTKTQASRTSDVGNVQTTTQNYNLEGTSTQNVHNHATNMVDNLTFPSELNSVLMSTTTPCSLYLSLCNCTYLNSNDPSFAEKLTKKLLDIKKNLTLPKGILTRQRRRLTSADDNRMSSTYVGLGGIIVLSIVLASLVFPDAINLCSWILDNRAEN</sequence>
<evidence type="ECO:0000256" key="2">
    <source>
        <dbReference type="SAM" id="Phobius"/>
    </source>
</evidence>
<evidence type="ECO:0000256" key="1">
    <source>
        <dbReference type="SAM" id="MobiDB-lite"/>
    </source>
</evidence>
<keyword evidence="2" id="KW-1133">Transmembrane helix</keyword>
<name>A0AA88YB04_PINIB</name>
<protein>
    <submittedName>
        <fullName evidence="3">Uncharacterized protein</fullName>
    </submittedName>
</protein>
<dbReference type="Proteomes" id="UP001186944">
    <property type="component" value="Unassembled WGS sequence"/>
</dbReference>
<keyword evidence="2" id="KW-0472">Membrane</keyword>
<evidence type="ECO:0000313" key="3">
    <source>
        <dbReference type="EMBL" id="KAK3101809.1"/>
    </source>
</evidence>
<keyword evidence="2" id="KW-0812">Transmembrane</keyword>